<dbReference type="InterPro" id="IPR027417">
    <property type="entry name" value="P-loop_NTPase"/>
</dbReference>
<feature type="region of interest" description="Disordered" evidence="1">
    <location>
        <begin position="574"/>
        <end position="603"/>
    </location>
</feature>
<sequence>MFIVSVVAHVDHGKTTLLDSLLSYTHVISRRSAGKLRYLDTRNDEQERGITLKLSFFQAQRFIFIDTPGHTDFHSLTECSARLCDHFIFIVDVNEGITPRTLALLALTKGKRCTLVLNKIDKLLGCPELVPVVLGIVQSMNACLGEHCFEWRRNNVVVCSGTGLYGVCYGVFGRIRADSTLKDALVFLYVMSDGDGRTGRRRQMMVERLESVGVVGKELKDVCPLEVALFNSLNDAVGRVAVDGVVEGGVGFDGQVAGEGGIDGVKNGQEVDEEGVDKGIDGVEEKNVEEGVDKGIDGVEEKNVEEGDMEDGKEDTNITNTNTNITITDPITNVKLKDKHYVLPADHRTFLSSIVPEEQLCSIIGITTYAVIHENVLLFITRLFTNIHQGMVLFTNTQDKSKQCTITKIYTFMNDRLIHTKSAAAPTLVALQSNFYRNSILSTRALNMHANLLNTQPFYTKMIRPWCDMKERIRMLSYCEPILRAKVNRYGEVELLCEGRMHFEKIAHDLRYEFDEVACCDLVCEGCGDEGRAEIDVGGLSVCLVVGPSDCKENYLHVECYDCDEVGGCNGVGEGRGDEGRGDEGRGCNDNDTNNNDNNDNNSLISTFDSKLCINATEETKNTEEIEDNNDNTNDNDTINNDTHDNNNNGNDNTININTNDVKEPVLTTRALKKEMMNVINVFIKKGPLLHEKVLYTSFYARITRTGASHPTPPDLFPKLLKTLTTAYNNTHPIPIAFYYRCKLSITEQYVGKCYKLLNKYRFKMLSNEYDGTNRFFVVEFRIRRCFYNDFSDELKSVTRGTFYVYAWEEGYVRYEGVWDDVVVGERRRKGMGDEEVIVSEPEKQRTLKK</sequence>
<dbReference type="GO" id="GO:0005829">
    <property type="term" value="C:cytosol"/>
    <property type="evidence" value="ECO:0007669"/>
    <property type="project" value="TreeGrafter"/>
</dbReference>
<dbReference type="SUPFAM" id="SSF52540">
    <property type="entry name" value="P-loop containing nucleoside triphosphate hydrolases"/>
    <property type="match status" value="1"/>
</dbReference>
<evidence type="ECO:0000256" key="1">
    <source>
        <dbReference type="SAM" id="MobiDB-lite"/>
    </source>
</evidence>
<dbReference type="GO" id="GO:0003746">
    <property type="term" value="F:translation elongation factor activity"/>
    <property type="evidence" value="ECO:0007669"/>
    <property type="project" value="UniProtKB-KW"/>
</dbReference>
<keyword evidence="3" id="KW-0648">Protein biosynthesis</keyword>
<dbReference type="PANTHER" id="PTHR42908">
    <property type="entry name" value="TRANSLATION ELONGATION FACTOR-RELATED"/>
    <property type="match status" value="1"/>
</dbReference>
<proteinExistence type="predicted"/>
<dbReference type="InParanoid" id="L7JWJ2"/>
<dbReference type="AlphaFoldDB" id="L7JWJ2"/>
<dbReference type="EMBL" id="JH993935">
    <property type="protein sequence ID" value="ELQ75655.1"/>
    <property type="molecule type" value="Genomic_DNA"/>
</dbReference>
<dbReference type="GO" id="GO:0043022">
    <property type="term" value="F:ribosome binding"/>
    <property type="evidence" value="ECO:0007669"/>
    <property type="project" value="TreeGrafter"/>
</dbReference>
<reference evidence="3 4" key="1">
    <citation type="journal article" date="2012" name="PLoS Pathog.">
        <title>The genome of the obligate intracellular parasite Trachipleistophora hominis: new insights into microsporidian genome dynamics and reductive evolution.</title>
        <authorList>
            <person name="Heinz E."/>
            <person name="Williams T.A."/>
            <person name="Nakjang S."/>
            <person name="Noel C.J."/>
            <person name="Swan D.C."/>
            <person name="Goldberg A.V."/>
            <person name="Harris S.R."/>
            <person name="Weinmaier T."/>
            <person name="Markert S."/>
            <person name="Becher D."/>
            <person name="Bernhardt J."/>
            <person name="Dagan T."/>
            <person name="Hacker C."/>
            <person name="Lucocq J.M."/>
            <person name="Schweder T."/>
            <person name="Rattei T."/>
            <person name="Hall N."/>
            <person name="Hirt R.P."/>
            <person name="Embley T.M."/>
        </authorList>
    </citation>
    <scope>NUCLEOTIDE SEQUENCE [LARGE SCALE GENOMIC DNA]</scope>
</reference>
<evidence type="ECO:0000313" key="3">
    <source>
        <dbReference type="EMBL" id="ELQ75655.1"/>
    </source>
</evidence>
<organism evidence="3 4">
    <name type="scientific">Trachipleistophora hominis</name>
    <name type="common">Microsporidian parasite</name>
    <dbReference type="NCBI Taxonomy" id="72359"/>
    <lineage>
        <taxon>Eukaryota</taxon>
        <taxon>Fungi</taxon>
        <taxon>Fungi incertae sedis</taxon>
        <taxon>Microsporidia</taxon>
        <taxon>Pleistophoridae</taxon>
        <taxon>Trachipleistophora</taxon>
    </lineage>
</organism>
<keyword evidence="4" id="KW-1185">Reference proteome</keyword>
<name>L7JWJ2_TRAHO</name>
<feature type="compositionally biased region" description="Basic and acidic residues" evidence="1">
    <location>
        <begin position="575"/>
        <end position="589"/>
    </location>
</feature>
<evidence type="ECO:0000259" key="2">
    <source>
        <dbReference type="PROSITE" id="PS51722"/>
    </source>
</evidence>
<dbReference type="PROSITE" id="PS51722">
    <property type="entry name" value="G_TR_2"/>
    <property type="match status" value="1"/>
</dbReference>
<dbReference type="GO" id="GO:0005525">
    <property type="term" value="F:GTP binding"/>
    <property type="evidence" value="ECO:0007669"/>
    <property type="project" value="InterPro"/>
</dbReference>
<dbReference type="PANTHER" id="PTHR42908:SF3">
    <property type="entry name" value="ELONGATION FACTOR-LIKE GTPASE 1"/>
    <property type="match status" value="1"/>
</dbReference>
<dbReference type="Gene3D" id="3.30.70.240">
    <property type="match status" value="1"/>
</dbReference>
<keyword evidence="3" id="KW-0251">Elongation factor</keyword>
<dbReference type="SUPFAM" id="SSF54980">
    <property type="entry name" value="EF-G C-terminal domain-like"/>
    <property type="match status" value="1"/>
</dbReference>
<dbReference type="HOGENOM" id="CLU_011666_0_0_1"/>
<dbReference type="STRING" id="72359.L7JWJ2"/>
<dbReference type="VEuPathDB" id="MicrosporidiaDB:THOM_1327"/>
<dbReference type="GO" id="GO:0042256">
    <property type="term" value="P:cytosolic ribosome assembly"/>
    <property type="evidence" value="ECO:0007669"/>
    <property type="project" value="TreeGrafter"/>
</dbReference>
<dbReference type="GO" id="GO:1990904">
    <property type="term" value="C:ribonucleoprotein complex"/>
    <property type="evidence" value="ECO:0007669"/>
    <property type="project" value="TreeGrafter"/>
</dbReference>
<feature type="domain" description="Tr-type G" evidence="2">
    <location>
        <begin position="1"/>
        <end position="194"/>
    </location>
</feature>
<feature type="compositionally biased region" description="Low complexity" evidence="1">
    <location>
        <begin position="631"/>
        <end position="657"/>
    </location>
</feature>
<dbReference type="NCBIfam" id="TIGR00231">
    <property type="entry name" value="small_GTP"/>
    <property type="match status" value="1"/>
</dbReference>
<dbReference type="InterPro" id="IPR035647">
    <property type="entry name" value="EFG_III/V"/>
</dbReference>
<dbReference type="Pfam" id="PF00009">
    <property type="entry name" value="GTP_EFTU"/>
    <property type="match status" value="1"/>
</dbReference>
<dbReference type="PRINTS" id="PR00315">
    <property type="entry name" value="ELONGATNFCT"/>
</dbReference>
<dbReference type="Proteomes" id="UP000011185">
    <property type="component" value="Unassembled WGS sequence"/>
</dbReference>
<protein>
    <submittedName>
        <fullName evidence="3">Translation elongation factor 2/ribosome biogenesis protein RIA1</fullName>
    </submittedName>
</protein>
<gene>
    <name evidence="3" type="ORF">THOM_1327</name>
</gene>
<dbReference type="Gene3D" id="3.40.50.300">
    <property type="entry name" value="P-loop containing nucleotide triphosphate hydrolases"/>
    <property type="match status" value="1"/>
</dbReference>
<dbReference type="InterPro" id="IPR000795">
    <property type="entry name" value="T_Tr_GTP-bd_dom"/>
</dbReference>
<dbReference type="OMA" id="CSARLCD"/>
<dbReference type="GO" id="GO:0003924">
    <property type="term" value="F:GTPase activity"/>
    <property type="evidence" value="ECO:0007669"/>
    <property type="project" value="InterPro"/>
</dbReference>
<accession>L7JWJ2</accession>
<feature type="compositionally biased region" description="Low complexity" evidence="1">
    <location>
        <begin position="590"/>
        <end position="602"/>
    </location>
</feature>
<dbReference type="InterPro" id="IPR005225">
    <property type="entry name" value="Small_GTP-bd"/>
</dbReference>
<evidence type="ECO:0000313" key="4">
    <source>
        <dbReference type="Proteomes" id="UP000011185"/>
    </source>
</evidence>
<feature type="region of interest" description="Disordered" evidence="1">
    <location>
        <begin position="619"/>
        <end position="657"/>
    </location>
</feature>
<dbReference type="OrthoDB" id="364892at2759"/>